<dbReference type="Gene3D" id="1.10.10.10">
    <property type="entry name" value="Winged helix-like DNA-binding domain superfamily/Winged helix DNA-binding domain"/>
    <property type="match status" value="1"/>
</dbReference>
<dbReference type="GO" id="GO:0003700">
    <property type="term" value="F:DNA-binding transcription factor activity"/>
    <property type="evidence" value="ECO:0007669"/>
    <property type="project" value="InterPro"/>
</dbReference>
<dbReference type="GO" id="GO:0008324">
    <property type="term" value="F:monoatomic cation transmembrane transporter activity"/>
    <property type="evidence" value="ECO:0007669"/>
    <property type="project" value="InterPro"/>
</dbReference>
<dbReference type="InterPro" id="IPR000524">
    <property type="entry name" value="Tscrpt_reg_HTH_GntR"/>
</dbReference>
<dbReference type="EMBL" id="JQBM01000001">
    <property type="protein sequence ID" value="KRN46774.1"/>
    <property type="molecule type" value="Genomic_DNA"/>
</dbReference>
<sequence length="207" mass="23094">MTTATKQPRYRQIALDIAENIAHNQIKVGDKIHARSKLATKYGVSAETAHRAINVLADMGIVQSQHGTGATIISQEKAIDFIEVEQASSNLKTIKNDMVDTIAVQQQELDRLSNLLKTFLEKTQNYQQAGPLLPFELPLNEDSDKYGLSLHDLNFWHQTGVTLVGIDHDDKLIISPGPYMTFEKGDTIYFVGPEDSVAKVSQFLFNH</sequence>
<dbReference type="InterPro" id="IPR036721">
    <property type="entry name" value="RCK_C_sf"/>
</dbReference>
<keyword evidence="3" id="KW-0804">Transcription</keyword>
<dbReference type="SUPFAM" id="SSF46785">
    <property type="entry name" value="Winged helix' DNA-binding domain"/>
    <property type="match status" value="1"/>
</dbReference>
<keyword evidence="1" id="KW-0805">Transcription regulation</keyword>
<evidence type="ECO:0000256" key="2">
    <source>
        <dbReference type="ARBA" id="ARBA00023125"/>
    </source>
</evidence>
<evidence type="ECO:0000256" key="3">
    <source>
        <dbReference type="ARBA" id="ARBA00023163"/>
    </source>
</evidence>
<accession>A0A0R2H593</accession>
<gene>
    <name evidence="4" type="ORF">IV50_GL000036</name>
</gene>
<dbReference type="CDD" id="cd07377">
    <property type="entry name" value="WHTH_GntR"/>
    <property type="match status" value="1"/>
</dbReference>
<proteinExistence type="predicted"/>
<protein>
    <submittedName>
        <fullName evidence="4">Transcriptional repressor BusR</fullName>
    </submittedName>
</protein>
<dbReference type="PATRIC" id="fig|1629.5.peg.37"/>
<dbReference type="RefSeq" id="WP_057743356.1">
    <property type="nucleotide sequence ID" value="NZ_BJLU01000001.1"/>
</dbReference>
<dbReference type="GO" id="GO:0003677">
    <property type="term" value="F:DNA binding"/>
    <property type="evidence" value="ECO:0007669"/>
    <property type="project" value="UniProtKB-KW"/>
</dbReference>
<dbReference type="PROSITE" id="PS51202">
    <property type="entry name" value="RCK_C"/>
    <property type="match status" value="1"/>
</dbReference>
<keyword evidence="2" id="KW-0238">DNA-binding</keyword>
<dbReference type="SMART" id="SM00345">
    <property type="entry name" value="HTH_GNTR"/>
    <property type="match status" value="1"/>
</dbReference>
<name>A0A0R2H593_WEIVI</name>
<evidence type="ECO:0000256" key="1">
    <source>
        <dbReference type="ARBA" id="ARBA00023015"/>
    </source>
</evidence>
<dbReference type="PROSITE" id="PS50949">
    <property type="entry name" value="HTH_GNTR"/>
    <property type="match status" value="1"/>
</dbReference>
<organism evidence="4 5">
    <name type="scientific">Weissella viridescens</name>
    <name type="common">Lactobacillus viridescens</name>
    <dbReference type="NCBI Taxonomy" id="1629"/>
    <lineage>
        <taxon>Bacteria</taxon>
        <taxon>Bacillati</taxon>
        <taxon>Bacillota</taxon>
        <taxon>Bacilli</taxon>
        <taxon>Lactobacillales</taxon>
        <taxon>Lactobacillaceae</taxon>
        <taxon>Weissella</taxon>
    </lineage>
</organism>
<dbReference type="Pfam" id="PF02080">
    <property type="entry name" value="TrkA_C"/>
    <property type="match status" value="1"/>
</dbReference>
<dbReference type="Pfam" id="PF00392">
    <property type="entry name" value="GntR"/>
    <property type="match status" value="1"/>
</dbReference>
<dbReference type="InterPro" id="IPR036390">
    <property type="entry name" value="WH_DNA-bd_sf"/>
</dbReference>
<dbReference type="Proteomes" id="UP000051992">
    <property type="component" value="Unassembled WGS sequence"/>
</dbReference>
<dbReference type="InterPro" id="IPR006037">
    <property type="entry name" value="RCK_C"/>
</dbReference>
<keyword evidence="5" id="KW-1185">Reference proteome</keyword>
<reference evidence="4 5" key="1">
    <citation type="journal article" date="2015" name="Genome Announc.">
        <title>Expanding the biotechnology potential of lactobacilli through comparative genomics of 213 strains and associated genera.</title>
        <authorList>
            <person name="Sun Z."/>
            <person name="Harris H.M."/>
            <person name="McCann A."/>
            <person name="Guo C."/>
            <person name="Argimon S."/>
            <person name="Zhang W."/>
            <person name="Yang X."/>
            <person name="Jeffery I.B."/>
            <person name="Cooney J.C."/>
            <person name="Kagawa T.F."/>
            <person name="Liu W."/>
            <person name="Song Y."/>
            <person name="Salvetti E."/>
            <person name="Wrobel A."/>
            <person name="Rasinkangas P."/>
            <person name="Parkhill J."/>
            <person name="Rea M.C."/>
            <person name="O'Sullivan O."/>
            <person name="Ritari J."/>
            <person name="Douillard F.P."/>
            <person name="Paul Ross R."/>
            <person name="Yang R."/>
            <person name="Briner A.E."/>
            <person name="Felis G.E."/>
            <person name="de Vos W.M."/>
            <person name="Barrangou R."/>
            <person name="Klaenhammer T.R."/>
            <person name="Caufield P.W."/>
            <person name="Cui Y."/>
            <person name="Zhang H."/>
            <person name="O'Toole P.W."/>
        </authorList>
    </citation>
    <scope>NUCLEOTIDE SEQUENCE [LARGE SCALE GENOMIC DNA]</scope>
    <source>
        <strain evidence="4 5">DSM 20410</strain>
    </source>
</reference>
<comment type="caution">
    <text evidence="4">The sequence shown here is derived from an EMBL/GenBank/DDBJ whole genome shotgun (WGS) entry which is preliminary data.</text>
</comment>
<dbReference type="GO" id="GO:0006813">
    <property type="term" value="P:potassium ion transport"/>
    <property type="evidence" value="ECO:0007669"/>
    <property type="project" value="InterPro"/>
</dbReference>
<dbReference type="OrthoDB" id="226679at2"/>
<dbReference type="PANTHER" id="PTHR38445:SF9">
    <property type="entry name" value="HTH-TYPE TRANSCRIPTIONAL REPRESSOR YTRA"/>
    <property type="match status" value="1"/>
</dbReference>
<dbReference type="PANTHER" id="PTHR38445">
    <property type="entry name" value="HTH-TYPE TRANSCRIPTIONAL REPRESSOR YTRA"/>
    <property type="match status" value="1"/>
</dbReference>
<evidence type="ECO:0000313" key="4">
    <source>
        <dbReference type="EMBL" id="KRN46774.1"/>
    </source>
</evidence>
<evidence type="ECO:0000313" key="5">
    <source>
        <dbReference type="Proteomes" id="UP000051992"/>
    </source>
</evidence>
<dbReference type="InterPro" id="IPR036388">
    <property type="entry name" value="WH-like_DNA-bd_sf"/>
</dbReference>
<dbReference type="SUPFAM" id="SSF116726">
    <property type="entry name" value="TrkA C-terminal domain-like"/>
    <property type="match status" value="1"/>
</dbReference>
<dbReference type="Gene3D" id="3.30.70.1450">
    <property type="entry name" value="Regulator of K+ conductance, C-terminal domain"/>
    <property type="match status" value="1"/>
</dbReference>
<dbReference type="AlphaFoldDB" id="A0A0R2H593"/>